<evidence type="ECO:0000256" key="2">
    <source>
        <dbReference type="PROSITE-ProRule" id="PRU00335"/>
    </source>
</evidence>
<dbReference type="GO" id="GO:0003677">
    <property type="term" value="F:DNA binding"/>
    <property type="evidence" value="ECO:0007669"/>
    <property type="project" value="UniProtKB-UniRule"/>
</dbReference>
<feature type="domain" description="HTH tetR-type" evidence="3">
    <location>
        <begin position="1"/>
        <end position="55"/>
    </location>
</feature>
<dbReference type="InterPro" id="IPR001647">
    <property type="entry name" value="HTH_TetR"/>
</dbReference>
<dbReference type="Proteomes" id="UP000093795">
    <property type="component" value="Unassembled WGS sequence"/>
</dbReference>
<keyword evidence="1 2" id="KW-0238">DNA-binding</keyword>
<feature type="DNA-binding region" description="H-T-H motif" evidence="2">
    <location>
        <begin position="18"/>
        <end position="37"/>
    </location>
</feature>
<dbReference type="Pfam" id="PF00440">
    <property type="entry name" value="TetR_N"/>
    <property type="match status" value="1"/>
</dbReference>
<dbReference type="Gene3D" id="1.10.357.10">
    <property type="entry name" value="Tetracycline Repressor, domain 2"/>
    <property type="match status" value="1"/>
</dbReference>
<proteinExistence type="predicted"/>
<dbReference type="EMBL" id="LZKQ01000327">
    <property type="protein sequence ID" value="OBI73062.1"/>
    <property type="molecule type" value="Genomic_DNA"/>
</dbReference>
<protein>
    <recommendedName>
        <fullName evidence="3">HTH tetR-type domain-containing protein</fullName>
    </recommendedName>
</protein>
<comment type="caution">
    <text evidence="4">The sequence shown here is derived from an EMBL/GenBank/DDBJ whole genome shotgun (WGS) entry which is preliminary data.</text>
</comment>
<dbReference type="InterPro" id="IPR041583">
    <property type="entry name" value="TetR_C_31"/>
</dbReference>
<dbReference type="SUPFAM" id="SSF46689">
    <property type="entry name" value="Homeodomain-like"/>
    <property type="match status" value="1"/>
</dbReference>
<accession>A0A1A3BGN1</accession>
<dbReference type="PROSITE" id="PS50977">
    <property type="entry name" value="HTH_TETR_2"/>
    <property type="match status" value="1"/>
</dbReference>
<dbReference type="Pfam" id="PF17940">
    <property type="entry name" value="TetR_C_31"/>
    <property type="match status" value="1"/>
</dbReference>
<sequence length="191" mass="20565">MLRSSAAVLRRRGFDAVTSRSVAEEAGLPEQTVRAYYPSRDDLRAAGLKFMLNGWIEQANDFITRLPARLDLTETARLIVEVATVHAVADGSVSRATISAVYERYLQAGKHAELTSLISAYNEVLADLVGHVLARNGRQASSQACRAVLAVVDGTVIYRLAAGESPAAGAVEMVEFAIPRLCAQPGEHQSQ</sequence>
<evidence type="ECO:0000313" key="4">
    <source>
        <dbReference type="EMBL" id="OBI73062.1"/>
    </source>
</evidence>
<evidence type="ECO:0000259" key="3">
    <source>
        <dbReference type="PROSITE" id="PS50977"/>
    </source>
</evidence>
<gene>
    <name evidence="4" type="ORF">A9X01_00445</name>
</gene>
<organism evidence="4 5">
    <name type="scientific">Mycobacterium asiaticum</name>
    <dbReference type="NCBI Taxonomy" id="1790"/>
    <lineage>
        <taxon>Bacteria</taxon>
        <taxon>Bacillati</taxon>
        <taxon>Actinomycetota</taxon>
        <taxon>Actinomycetes</taxon>
        <taxon>Mycobacteriales</taxon>
        <taxon>Mycobacteriaceae</taxon>
        <taxon>Mycobacterium</taxon>
    </lineage>
</organism>
<dbReference type="InterPro" id="IPR009057">
    <property type="entry name" value="Homeodomain-like_sf"/>
</dbReference>
<evidence type="ECO:0000313" key="5">
    <source>
        <dbReference type="Proteomes" id="UP000093795"/>
    </source>
</evidence>
<name>A0A1A3BGN1_MYCAS</name>
<dbReference type="AlphaFoldDB" id="A0A1A3BGN1"/>
<reference evidence="4 5" key="1">
    <citation type="submission" date="2016-06" db="EMBL/GenBank/DDBJ databases">
        <authorList>
            <person name="Kjaerup R.B."/>
            <person name="Dalgaard T.S."/>
            <person name="Juul-Madsen H.R."/>
        </authorList>
    </citation>
    <scope>NUCLEOTIDE SEQUENCE [LARGE SCALE GENOMIC DNA]</scope>
    <source>
        <strain evidence="4 5">1081914.2</strain>
    </source>
</reference>
<evidence type="ECO:0000256" key="1">
    <source>
        <dbReference type="ARBA" id="ARBA00023125"/>
    </source>
</evidence>